<dbReference type="AlphaFoldDB" id="A0A0F8Z0S4"/>
<sequence length="91" mass="10596">MGTPDFPCLRSDISGVAAENCQITVTRDSSRLIEQWQHGPNPEHSIEVTELALRRAGFIWVRFRGGHIREIYQLAYNWVKQVHEYERRGSK</sequence>
<proteinExistence type="predicted"/>
<protein>
    <submittedName>
        <fullName evidence="1">Uncharacterized protein</fullName>
    </submittedName>
</protein>
<organism evidence="1">
    <name type="scientific">marine sediment metagenome</name>
    <dbReference type="NCBI Taxonomy" id="412755"/>
    <lineage>
        <taxon>unclassified sequences</taxon>
        <taxon>metagenomes</taxon>
        <taxon>ecological metagenomes</taxon>
    </lineage>
</organism>
<reference evidence="1" key="1">
    <citation type="journal article" date="2015" name="Nature">
        <title>Complex archaea that bridge the gap between prokaryotes and eukaryotes.</title>
        <authorList>
            <person name="Spang A."/>
            <person name="Saw J.H."/>
            <person name="Jorgensen S.L."/>
            <person name="Zaremba-Niedzwiedzka K."/>
            <person name="Martijn J."/>
            <person name="Lind A.E."/>
            <person name="van Eijk R."/>
            <person name="Schleper C."/>
            <person name="Guy L."/>
            <person name="Ettema T.J."/>
        </authorList>
    </citation>
    <scope>NUCLEOTIDE SEQUENCE</scope>
</reference>
<gene>
    <name evidence="1" type="ORF">LCGC14_2831160</name>
</gene>
<name>A0A0F8Z0S4_9ZZZZ</name>
<comment type="caution">
    <text evidence="1">The sequence shown here is derived from an EMBL/GenBank/DDBJ whole genome shotgun (WGS) entry which is preliminary data.</text>
</comment>
<evidence type="ECO:0000313" key="1">
    <source>
        <dbReference type="EMBL" id="KKK79670.1"/>
    </source>
</evidence>
<dbReference type="EMBL" id="LAZR01053921">
    <property type="protein sequence ID" value="KKK79670.1"/>
    <property type="molecule type" value="Genomic_DNA"/>
</dbReference>
<accession>A0A0F8Z0S4</accession>